<organism evidence="15 16">
    <name type="scientific">Pullulanibacillus pueri</name>
    <dbReference type="NCBI Taxonomy" id="1437324"/>
    <lineage>
        <taxon>Bacteria</taxon>
        <taxon>Bacillati</taxon>
        <taxon>Bacillota</taxon>
        <taxon>Bacilli</taxon>
        <taxon>Bacillales</taxon>
        <taxon>Sporolactobacillaceae</taxon>
        <taxon>Pullulanibacillus</taxon>
    </lineage>
</organism>
<evidence type="ECO:0000313" key="16">
    <source>
        <dbReference type="Proteomes" id="UP000656813"/>
    </source>
</evidence>
<dbReference type="RefSeq" id="WP_188498312.1">
    <property type="nucleotide sequence ID" value="NZ_BMFV01000027.1"/>
</dbReference>
<dbReference type="GO" id="GO:0005829">
    <property type="term" value="C:cytosol"/>
    <property type="evidence" value="ECO:0007669"/>
    <property type="project" value="TreeGrafter"/>
</dbReference>
<dbReference type="PANTHER" id="PTHR20858">
    <property type="entry name" value="PHOSPHOMETHYLPYRIMIDINE KINASE"/>
    <property type="match status" value="1"/>
</dbReference>
<dbReference type="GO" id="GO:0009228">
    <property type="term" value="P:thiamine biosynthetic process"/>
    <property type="evidence" value="ECO:0007669"/>
    <property type="project" value="InterPro"/>
</dbReference>
<reference evidence="15" key="2">
    <citation type="submission" date="2020-09" db="EMBL/GenBank/DDBJ databases">
        <authorList>
            <person name="Sun Q."/>
            <person name="Zhou Y."/>
        </authorList>
    </citation>
    <scope>NUCLEOTIDE SEQUENCE</scope>
    <source>
        <strain evidence="15">CGMCC 1.12777</strain>
    </source>
</reference>
<dbReference type="AlphaFoldDB" id="A0A8J2ZXY2"/>
<evidence type="ECO:0000256" key="13">
    <source>
        <dbReference type="ARBA" id="ARBA00049293"/>
    </source>
</evidence>
<comment type="caution">
    <text evidence="15">The sequence shown here is derived from an EMBL/GenBank/DDBJ whole genome shotgun (WGS) entry which is preliminary data.</text>
</comment>
<dbReference type="GO" id="GO:0005524">
    <property type="term" value="F:ATP binding"/>
    <property type="evidence" value="ECO:0007669"/>
    <property type="project" value="UniProtKB-KW"/>
</dbReference>
<protein>
    <recommendedName>
        <fullName evidence="2">pyridoxal kinase</fullName>
        <ecNumber evidence="2">2.7.1.35</ecNumber>
    </recommendedName>
    <alternativeName>
        <fullName evidence="10">PN/PL/PM kinase</fullName>
    </alternativeName>
    <alternativeName>
        <fullName evidence="11">Pyridoxal kinase</fullName>
    </alternativeName>
    <alternativeName>
        <fullName evidence="9">Pyridoxamine kinase</fullName>
    </alternativeName>
    <alternativeName>
        <fullName evidence="12">Vitamin B6 kinase</fullName>
    </alternativeName>
</protein>
<comment type="catalytic activity">
    <reaction evidence="13">
        <text>pyridoxal + ATP = pyridoxal 5'-phosphate + ADP + H(+)</text>
        <dbReference type="Rhea" id="RHEA:10224"/>
        <dbReference type="ChEBI" id="CHEBI:15378"/>
        <dbReference type="ChEBI" id="CHEBI:17310"/>
        <dbReference type="ChEBI" id="CHEBI:30616"/>
        <dbReference type="ChEBI" id="CHEBI:456216"/>
        <dbReference type="ChEBI" id="CHEBI:597326"/>
        <dbReference type="EC" id="2.7.1.35"/>
    </reaction>
</comment>
<sequence length="269" mass="28495">MKKALTIAGSDSSGGAGLQADIKTFQELGVYGMSAVTTIVAMDPYNNWFHNVFPVDVDTVKAQLDTIVVGAGVDAAKTGMLGSPEIIALAAKTIKENGIKNIVIDPVMVCKGADEELHPENTESLRDLLIPLATVTTPNLFEAAKLAKMAPITTIEQMKEAAKKIHDLGAQYVLVKGGNKLEEGNAADVLYDGTSIEVLESERIETTYTHGAGCSSSAAICAELAKGASVKEAIYTAKDFITAAIRHGFKLNQFVGPVHHGAYKLYGKN</sequence>
<keyword evidence="6 15" id="KW-0418">Kinase</keyword>
<accession>A0A8J2ZXY2</accession>
<evidence type="ECO:0000256" key="2">
    <source>
        <dbReference type="ARBA" id="ARBA00012104"/>
    </source>
</evidence>
<keyword evidence="8" id="KW-0460">Magnesium</keyword>
<dbReference type="Proteomes" id="UP000656813">
    <property type="component" value="Unassembled WGS sequence"/>
</dbReference>
<dbReference type="InterPro" id="IPR029056">
    <property type="entry name" value="Ribokinase-like"/>
</dbReference>
<evidence type="ECO:0000256" key="9">
    <source>
        <dbReference type="ARBA" id="ARBA00042307"/>
    </source>
</evidence>
<evidence type="ECO:0000313" key="15">
    <source>
        <dbReference type="EMBL" id="GGH85537.1"/>
    </source>
</evidence>
<keyword evidence="4" id="KW-0479">Metal-binding</keyword>
<keyword evidence="16" id="KW-1185">Reference proteome</keyword>
<dbReference type="NCBIfam" id="NF009259">
    <property type="entry name" value="PRK12616.1"/>
    <property type="match status" value="1"/>
</dbReference>
<dbReference type="GO" id="GO:0008902">
    <property type="term" value="F:hydroxymethylpyrimidine kinase activity"/>
    <property type="evidence" value="ECO:0007669"/>
    <property type="project" value="TreeGrafter"/>
</dbReference>
<dbReference type="Gene3D" id="3.40.1190.20">
    <property type="match status" value="1"/>
</dbReference>
<reference evidence="15" key="1">
    <citation type="journal article" date="2014" name="Int. J. Syst. Evol. Microbiol.">
        <title>Complete genome sequence of Corynebacterium casei LMG S-19264T (=DSM 44701T), isolated from a smear-ripened cheese.</title>
        <authorList>
            <consortium name="US DOE Joint Genome Institute (JGI-PGF)"/>
            <person name="Walter F."/>
            <person name="Albersmeier A."/>
            <person name="Kalinowski J."/>
            <person name="Ruckert C."/>
        </authorList>
    </citation>
    <scope>NUCLEOTIDE SEQUENCE</scope>
    <source>
        <strain evidence="15">CGMCC 1.12777</strain>
    </source>
</reference>
<dbReference type="PANTHER" id="PTHR20858:SF19">
    <property type="entry name" value="PYRIDOXINE KINASE"/>
    <property type="match status" value="1"/>
</dbReference>
<evidence type="ECO:0000256" key="1">
    <source>
        <dbReference type="ARBA" id="ARBA00009879"/>
    </source>
</evidence>
<dbReference type="NCBIfam" id="TIGR00097">
    <property type="entry name" value="HMP-P_kinase"/>
    <property type="match status" value="1"/>
</dbReference>
<dbReference type="InterPro" id="IPR004399">
    <property type="entry name" value="HMP/HMP-P_kinase_dom"/>
</dbReference>
<evidence type="ECO:0000259" key="14">
    <source>
        <dbReference type="Pfam" id="PF08543"/>
    </source>
</evidence>
<keyword evidence="3" id="KW-0808">Transferase</keyword>
<evidence type="ECO:0000256" key="6">
    <source>
        <dbReference type="ARBA" id="ARBA00022777"/>
    </source>
</evidence>
<keyword evidence="5" id="KW-0547">Nucleotide-binding</keyword>
<evidence type="ECO:0000256" key="7">
    <source>
        <dbReference type="ARBA" id="ARBA00022840"/>
    </source>
</evidence>
<comment type="similarity">
    <text evidence="1">Belongs to the ThiD family.</text>
</comment>
<dbReference type="NCBIfam" id="NF009077">
    <property type="entry name" value="PRK12412.1"/>
    <property type="match status" value="1"/>
</dbReference>
<gene>
    <name evidence="15" type="primary">thiD</name>
    <name evidence="15" type="ORF">GCM10007096_31160</name>
</gene>
<evidence type="ECO:0000256" key="4">
    <source>
        <dbReference type="ARBA" id="ARBA00022723"/>
    </source>
</evidence>
<dbReference type="EMBL" id="BMFV01000027">
    <property type="protein sequence ID" value="GGH85537.1"/>
    <property type="molecule type" value="Genomic_DNA"/>
</dbReference>
<evidence type="ECO:0000256" key="11">
    <source>
        <dbReference type="ARBA" id="ARBA00042396"/>
    </source>
</evidence>
<dbReference type="GO" id="GO:0046872">
    <property type="term" value="F:metal ion binding"/>
    <property type="evidence" value="ECO:0007669"/>
    <property type="project" value="UniProtKB-KW"/>
</dbReference>
<evidence type="ECO:0000256" key="3">
    <source>
        <dbReference type="ARBA" id="ARBA00022679"/>
    </source>
</evidence>
<dbReference type="CDD" id="cd01169">
    <property type="entry name" value="HMPP_kinase"/>
    <property type="match status" value="1"/>
</dbReference>
<dbReference type="EC" id="2.7.1.35" evidence="2"/>
<dbReference type="GO" id="GO:0008972">
    <property type="term" value="F:phosphomethylpyrimidine kinase activity"/>
    <property type="evidence" value="ECO:0007669"/>
    <property type="project" value="InterPro"/>
</dbReference>
<proteinExistence type="inferred from homology"/>
<evidence type="ECO:0000256" key="5">
    <source>
        <dbReference type="ARBA" id="ARBA00022741"/>
    </source>
</evidence>
<dbReference type="SUPFAM" id="SSF53613">
    <property type="entry name" value="Ribokinase-like"/>
    <property type="match status" value="1"/>
</dbReference>
<dbReference type="GO" id="GO:0008478">
    <property type="term" value="F:pyridoxal kinase activity"/>
    <property type="evidence" value="ECO:0007669"/>
    <property type="project" value="UniProtKB-EC"/>
</dbReference>
<dbReference type="FunFam" id="3.40.1190.20:FF:000003">
    <property type="entry name" value="Phosphomethylpyrimidine kinase ThiD"/>
    <property type="match status" value="1"/>
</dbReference>
<evidence type="ECO:0000256" key="8">
    <source>
        <dbReference type="ARBA" id="ARBA00022842"/>
    </source>
</evidence>
<feature type="domain" description="Pyridoxamine kinase/Phosphomethylpyrimidine kinase" evidence="14">
    <location>
        <begin position="11"/>
        <end position="259"/>
    </location>
</feature>
<name>A0A8J2ZXY2_9BACL</name>
<dbReference type="Pfam" id="PF08543">
    <property type="entry name" value="Phos_pyr_kin"/>
    <property type="match status" value="1"/>
</dbReference>
<dbReference type="InterPro" id="IPR013749">
    <property type="entry name" value="PM/HMP-P_kinase-1"/>
</dbReference>
<evidence type="ECO:0000256" key="12">
    <source>
        <dbReference type="ARBA" id="ARBA00042531"/>
    </source>
</evidence>
<evidence type="ECO:0000256" key="10">
    <source>
        <dbReference type="ARBA" id="ARBA00042348"/>
    </source>
</evidence>
<keyword evidence="7" id="KW-0067">ATP-binding</keyword>